<keyword evidence="9" id="KW-1185">Reference proteome</keyword>
<dbReference type="GO" id="GO:0012505">
    <property type="term" value="C:endomembrane system"/>
    <property type="evidence" value="ECO:0007669"/>
    <property type="project" value="UniProtKB-SubCell"/>
</dbReference>
<feature type="transmembrane region" description="Helical" evidence="7">
    <location>
        <begin position="168"/>
        <end position="187"/>
    </location>
</feature>
<feature type="transmembrane region" description="Helical" evidence="7">
    <location>
        <begin position="393"/>
        <end position="409"/>
    </location>
</feature>
<feature type="transmembrane region" description="Helical" evidence="7">
    <location>
        <begin position="207"/>
        <end position="229"/>
    </location>
</feature>
<comment type="subcellular location">
    <subcellularLocation>
        <location evidence="1">Endomembrane system</location>
        <topology evidence="1">Multi-pass membrane protein</topology>
    </subcellularLocation>
</comment>
<keyword evidence="4 7" id="KW-0812">Transmembrane</keyword>
<feature type="transmembrane region" description="Helical" evidence="7">
    <location>
        <begin position="323"/>
        <end position="340"/>
    </location>
</feature>
<gene>
    <name evidence="8" type="ORF">DL897_13665</name>
</gene>
<feature type="transmembrane region" description="Helical" evidence="7">
    <location>
        <begin position="23"/>
        <end position="42"/>
    </location>
</feature>
<name>A0A364K310_9BACL</name>
<dbReference type="OrthoDB" id="9808458at2"/>
<proteinExistence type="inferred from homology"/>
<dbReference type="InterPro" id="IPR045018">
    <property type="entry name" value="Azg-like"/>
</dbReference>
<evidence type="ECO:0000256" key="6">
    <source>
        <dbReference type="ARBA" id="ARBA00023136"/>
    </source>
</evidence>
<feature type="transmembrane region" description="Helical" evidence="7">
    <location>
        <begin position="297"/>
        <end position="317"/>
    </location>
</feature>
<feature type="transmembrane region" description="Helical" evidence="7">
    <location>
        <begin position="352"/>
        <end position="381"/>
    </location>
</feature>
<evidence type="ECO:0000256" key="7">
    <source>
        <dbReference type="SAM" id="Phobius"/>
    </source>
</evidence>
<keyword evidence="3" id="KW-0813">Transport</keyword>
<feature type="transmembrane region" description="Helical" evidence="7">
    <location>
        <begin position="74"/>
        <end position="93"/>
    </location>
</feature>
<evidence type="ECO:0000256" key="4">
    <source>
        <dbReference type="ARBA" id="ARBA00022692"/>
    </source>
</evidence>
<evidence type="ECO:0000313" key="8">
    <source>
        <dbReference type="EMBL" id="RAL22731.1"/>
    </source>
</evidence>
<evidence type="ECO:0000256" key="5">
    <source>
        <dbReference type="ARBA" id="ARBA00022989"/>
    </source>
</evidence>
<evidence type="ECO:0000256" key="3">
    <source>
        <dbReference type="ARBA" id="ARBA00022448"/>
    </source>
</evidence>
<evidence type="ECO:0000256" key="2">
    <source>
        <dbReference type="ARBA" id="ARBA00005697"/>
    </source>
</evidence>
<keyword evidence="5 7" id="KW-1133">Transmembrane helix</keyword>
<reference evidence="8 9" key="2">
    <citation type="submission" date="2018-06" db="EMBL/GenBank/DDBJ databases">
        <authorList>
            <person name="Zhirakovskaya E."/>
        </authorList>
    </citation>
    <scope>NUCLEOTIDE SEQUENCE [LARGE SCALE GENOMIC DNA]</scope>
    <source>
        <strain evidence="8 9">FBKL4.011</strain>
    </source>
</reference>
<dbReference type="AlphaFoldDB" id="A0A364K310"/>
<reference evidence="8 9" key="1">
    <citation type="submission" date="2018-06" db="EMBL/GenBank/DDBJ databases">
        <title>Thermoflavimicrobium daqus sp. nov., a thermophilic microbe isolated from Moutai-flavour Daqu.</title>
        <authorList>
            <person name="Wang X."/>
            <person name="Zhou H."/>
        </authorList>
    </citation>
    <scope>NUCLEOTIDE SEQUENCE [LARGE SCALE GENOMIC DNA]</scope>
    <source>
        <strain evidence="8 9">FBKL4.011</strain>
    </source>
</reference>
<dbReference type="EMBL" id="QJKK01000008">
    <property type="protein sequence ID" value="RAL22731.1"/>
    <property type="molecule type" value="Genomic_DNA"/>
</dbReference>
<dbReference type="PANTHER" id="PTHR43337:SF1">
    <property type="entry name" value="XANTHINE_URACIL PERMEASE C887.17-RELATED"/>
    <property type="match status" value="1"/>
</dbReference>
<dbReference type="InterPro" id="IPR006043">
    <property type="entry name" value="NCS2"/>
</dbReference>
<dbReference type="GO" id="GO:0005886">
    <property type="term" value="C:plasma membrane"/>
    <property type="evidence" value="ECO:0007669"/>
    <property type="project" value="TreeGrafter"/>
</dbReference>
<evidence type="ECO:0000256" key="1">
    <source>
        <dbReference type="ARBA" id="ARBA00004127"/>
    </source>
</evidence>
<feature type="transmembrane region" description="Helical" evidence="7">
    <location>
        <begin position="141"/>
        <end position="161"/>
    </location>
</feature>
<dbReference type="GO" id="GO:0005345">
    <property type="term" value="F:purine nucleobase transmembrane transporter activity"/>
    <property type="evidence" value="ECO:0007669"/>
    <property type="project" value="TreeGrafter"/>
</dbReference>
<dbReference type="Pfam" id="PF00860">
    <property type="entry name" value="Xan_ur_permease"/>
    <property type="match status" value="1"/>
</dbReference>
<comment type="caution">
    <text evidence="8">The sequence shown here is derived from an EMBL/GenBank/DDBJ whole genome shotgun (WGS) entry which is preliminary data.</text>
</comment>
<dbReference type="PANTHER" id="PTHR43337">
    <property type="entry name" value="XANTHINE/URACIL PERMEASE C887.17-RELATED"/>
    <property type="match status" value="1"/>
</dbReference>
<dbReference type="Proteomes" id="UP000251213">
    <property type="component" value="Unassembled WGS sequence"/>
</dbReference>
<keyword evidence="6 7" id="KW-0472">Membrane</keyword>
<sequence>MTISYILLVNPKALHDAGIPLEAAIGATGFVIVLGSLLYALFANLPIAVGPGVGLNAFFAYSIVQGMGLPWQTALGAVFISGVVFFILTITNIRKVIIEAIPNPLKYSVGVGVGAFLCLIGLKSAGVVVADKSTFVTLGSITSPSVILFFIGLIIAGVLTARNIKGSLVISILIVTLLSMVVGNSPAPKAVGDIFSFKFPDITATFLAMDIPAAFGYGVFSVIFSFTIIDLLDNSATLVALAQKAGLINKEGKIPNMQQAFYGDAFAIMGSAALGSTATNAYSDNAAGIAAGGRTGLTALIVAGLVAISVIFLMPFIQLIPSVATAPILVLVGAFMLEEIRHLKFDDFTDTLPAFITIFMMPLTYSIANGIGIGFIAYSLLKILSGKYKEPHWMVHVISIAFIISFLYHG</sequence>
<comment type="similarity">
    <text evidence="2">Belongs to the nucleobase:cation symporter-2 (NCS2) (TC 2.A.40) family. Azg-like subfamily.</text>
</comment>
<organism evidence="8 9">
    <name type="scientific">Thermoflavimicrobium daqui</name>
    <dbReference type="NCBI Taxonomy" id="2137476"/>
    <lineage>
        <taxon>Bacteria</taxon>
        <taxon>Bacillati</taxon>
        <taxon>Bacillota</taxon>
        <taxon>Bacilli</taxon>
        <taxon>Bacillales</taxon>
        <taxon>Thermoactinomycetaceae</taxon>
        <taxon>Thermoflavimicrobium</taxon>
    </lineage>
</organism>
<accession>A0A364K310</accession>
<protein>
    <submittedName>
        <fullName evidence="8">Guanine permease</fullName>
    </submittedName>
</protein>
<evidence type="ECO:0000313" key="9">
    <source>
        <dbReference type="Proteomes" id="UP000251213"/>
    </source>
</evidence>
<feature type="transmembrane region" description="Helical" evidence="7">
    <location>
        <begin position="105"/>
        <end position="129"/>
    </location>
</feature>